<keyword evidence="2" id="KW-0813">Transport</keyword>
<dbReference type="EMBL" id="JOSX01000011">
    <property type="protein sequence ID" value="KEK15905.1"/>
    <property type="molecule type" value="Genomic_DNA"/>
</dbReference>
<dbReference type="PROSITE" id="PS51257">
    <property type="entry name" value="PROKAR_LIPOPROTEIN"/>
    <property type="match status" value="1"/>
</dbReference>
<dbReference type="GO" id="GO:0016020">
    <property type="term" value="C:membrane"/>
    <property type="evidence" value="ECO:0007669"/>
    <property type="project" value="InterPro"/>
</dbReference>
<dbReference type="PANTHER" id="PTHR30085">
    <property type="entry name" value="AMINO ACID ABC TRANSPORTER PERMEASE"/>
    <property type="match status" value="1"/>
</dbReference>
<dbReference type="InterPro" id="IPR051455">
    <property type="entry name" value="Bact_solute-bind_prot3"/>
</dbReference>
<dbReference type="Gene3D" id="3.40.190.10">
    <property type="entry name" value="Periplasmic binding protein-like II"/>
    <property type="match status" value="2"/>
</dbReference>
<evidence type="ECO:0000256" key="1">
    <source>
        <dbReference type="ARBA" id="ARBA00010333"/>
    </source>
</evidence>
<comment type="caution">
    <text evidence="6">The sequence shown here is derived from an EMBL/GenBank/DDBJ whole genome shotgun (WGS) entry which is preliminary data.</text>
</comment>
<dbReference type="GO" id="GO:0006865">
    <property type="term" value="P:amino acid transport"/>
    <property type="evidence" value="ECO:0007669"/>
    <property type="project" value="TreeGrafter"/>
</dbReference>
<dbReference type="GO" id="GO:0030288">
    <property type="term" value="C:outer membrane-bounded periplasmic space"/>
    <property type="evidence" value="ECO:0007669"/>
    <property type="project" value="TreeGrafter"/>
</dbReference>
<comment type="similarity">
    <text evidence="1">Belongs to the bacterial solute-binding protein 3 family.</text>
</comment>
<dbReference type="SMART" id="SM00079">
    <property type="entry name" value="PBPe"/>
    <property type="match status" value="1"/>
</dbReference>
<dbReference type="AlphaFoldDB" id="A0A073JQB3"/>
<proteinExistence type="inferred from homology"/>
<accession>A0A073JQB3</accession>
<dbReference type="SMART" id="SM00062">
    <property type="entry name" value="PBPb"/>
    <property type="match status" value="1"/>
</dbReference>
<dbReference type="GO" id="GO:0015276">
    <property type="term" value="F:ligand-gated monoatomic ion channel activity"/>
    <property type="evidence" value="ECO:0007669"/>
    <property type="project" value="InterPro"/>
</dbReference>
<sequence>MKKYWRLISLSALLFITLLTLSACGTSIAKKDVLTEDMRSQRITWGVKADTRLFGLENIRTGKLEGFEIDLATAITKKILGPQGKPIFVPVTSGTRVPLLKNGNIDAIMATMTITPEREKQVDFTHSYFDAGQSLLVRKGSPIKNINDLNRRGAIILGVSGSNSVKNVARFAPKARVLQLSDYAQAMTALKSKQGDALTTDNGILYGMAAENPGYEVVGGNFTKEPYGIAVNKNQARFRNKLNWALREVEKDGTYNRLLLKWFGNVKGFNYQEMKR</sequence>
<feature type="domain" description="Solute-binding protein family 3/N-terminal" evidence="4">
    <location>
        <begin position="42"/>
        <end position="266"/>
    </location>
</feature>
<evidence type="ECO:0000259" key="4">
    <source>
        <dbReference type="SMART" id="SM00062"/>
    </source>
</evidence>
<dbReference type="Pfam" id="PF00497">
    <property type="entry name" value="SBP_bac_3"/>
    <property type="match status" value="1"/>
</dbReference>
<keyword evidence="3" id="KW-0732">Signal</keyword>
<gene>
    <name evidence="6" type="ORF">LR3_03370</name>
</gene>
<reference evidence="6 7" key="1">
    <citation type="submission" date="2014-06" db="EMBL/GenBank/DDBJ databases">
        <title>Genetic determinant of reutericyclin biosynthesis of Lactobacillus reuteri.</title>
        <authorList>
            <person name="Lin X."/>
            <person name="Duar R."/>
            <person name="Walter J."/>
            <person name="Gaenzle M."/>
        </authorList>
    </citation>
    <scope>NUCLEOTIDE SEQUENCE [LARGE SCALE GENOMIC DNA]</scope>
    <source>
        <strain evidence="6 7">LTH2584</strain>
    </source>
</reference>
<dbReference type="InterPro" id="IPR001638">
    <property type="entry name" value="Solute-binding_3/MltF_N"/>
</dbReference>
<dbReference type="PATRIC" id="fig|1598.90.peg.625"/>
<dbReference type="SUPFAM" id="SSF53850">
    <property type="entry name" value="Periplasmic binding protein-like II"/>
    <property type="match status" value="1"/>
</dbReference>
<dbReference type="PANTHER" id="PTHR30085:SF6">
    <property type="entry name" value="ABC TRANSPORTER GLUTAMINE-BINDING PROTEIN GLNH"/>
    <property type="match status" value="1"/>
</dbReference>
<dbReference type="GO" id="GO:0005576">
    <property type="term" value="C:extracellular region"/>
    <property type="evidence" value="ECO:0007669"/>
    <property type="project" value="TreeGrafter"/>
</dbReference>
<feature type="domain" description="Ionotropic glutamate receptor C-terminal" evidence="5">
    <location>
        <begin position="42"/>
        <end position="265"/>
    </location>
</feature>
<name>A0A073JQB3_LIMRT</name>
<evidence type="ECO:0000256" key="3">
    <source>
        <dbReference type="ARBA" id="ARBA00022729"/>
    </source>
</evidence>
<protein>
    <submittedName>
        <fullName evidence="6">Glutamine ABC transporter substrate-binding protein</fullName>
    </submittedName>
</protein>
<dbReference type="Proteomes" id="UP000027731">
    <property type="component" value="Unassembled WGS sequence"/>
</dbReference>
<organism evidence="6 7">
    <name type="scientific">Limosilactobacillus reuteri</name>
    <name type="common">Lactobacillus reuteri</name>
    <dbReference type="NCBI Taxonomy" id="1598"/>
    <lineage>
        <taxon>Bacteria</taxon>
        <taxon>Bacillati</taxon>
        <taxon>Bacillota</taxon>
        <taxon>Bacilli</taxon>
        <taxon>Lactobacillales</taxon>
        <taxon>Lactobacillaceae</taxon>
        <taxon>Limosilactobacillus</taxon>
    </lineage>
</organism>
<dbReference type="InterPro" id="IPR001320">
    <property type="entry name" value="Iontro_rcpt_C"/>
</dbReference>
<dbReference type="RefSeq" id="WP_035168584.1">
    <property type="nucleotide sequence ID" value="NZ_CP173393.1"/>
</dbReference>
<evidence type="ECO:0000259" key="5">
    <source>
        <dbReference type="SMART" id="SM00079"/>
    </source>
</evidence>
<evidence type="ECO:0000313" key="7">
    <source>
        <dbReference type="Proteomes" id="UP000027731"/>
    </source>
</evidence>
<evidence type="ECO:0000256" key="2">
    <source>
        <dbReference type="ARBA" id="ARBA00022448"/>
    </source>
</evidence>
<evidence type="ECO:0000313" key="6">
    <source>
        <dbReference type="EMBL" id="KEK15905.1"/>
    </source>
</evidence>